<gene>
    <name evidence="1" type="ORF">NC998_20965</name>
</gene>
<dbReference type="EMBL" id="JAMPKM010000015">
    <property type="protein sequence ID" value="MEP0819573.1"/>
    <property type="molecule type" value="Genomic_DNA"/>
</dbReference>
<dbReference type="Proteomes" id="UP001464891">
    <property type="component" value="Unassembled WGS sequence"/>
</dbReference>
<name>A0ABV0JCQ9_9CYAN</name>
<evidence type="ECO:0008006" key="3">
    <source>
        <dbReference type="Google" id="ProtNLM"/>
    </source>
</evidence>
<organism evidence="1 2">
    <name type="scientific">Trichocoleus desertorum GB2-A4</name>
    <dbReference type="NCBI Taxonomy" id="2933944"/>
    <lineage>
        <taxon>Bacteria</taxon>
        <taxon>Bacillati</taxon>
        <taxon>Cyanobacteriota</taxon>
        <taxon>Cyanophyceae</taxon>
        <taxon>Leptolyngbyales</taxon>
        <taxon>Trichocoleusaceae</taxon>
        <taxon>Trichocoleus</taxon>
    </lineage>
</organism>
<protein>
    <recommendedName>
        <fullName evidence="3">HTH OST-type domain-containing protein</fullName>
    </recommendedName>
</protein>
<proteinExistence type="predicted"/>
<accession>A0ABV0JCQ9</accession>
<dbReference type="RefSeq" id="WP_190440563.1">
    <property type="nucleotide sequence ID" value="NZ_JAMPKM010000015.1"/>
</dbReference>
<comment type="caution">
    <text evidence="1">The sequence shown here is derived from an EMBL/GenBank/DDBJ whole genome shotgun (WGS) entry which is preliminary data.</text>
</comment>
<evidence type="ECO:0000313" key="1">
    <source>
        <dbReference type="EMBL" id="MEP0819573.1"/>
    </source>
</evidence>
<keyword evidence="2" id="KW-1185">Reference proteome</keyword>
<sequence>MDESHQDPSSSLSLQQLIEELENFTVFECQKNGNPWIKVTRLSELFCEKYGVLPETVANAQGCRDGLRSLIKSSKRFSIYGTPIPQEFYVALFQVVAPALQQSQSIPLHCRIKQRSEAERRLSEPLQVGGTRENQLDRDQKISEHQASSFPPIQSVNDLEVALIAIAKSLVANNPQNSVSIGQLSQKFCDYYMQPIRVAMRSVCPDLKLIELLKVIPSLQVQKVEADWQVTVEADSME</sequence>
<evidence type="ECO:0000313" key="2">
    <source>
        <dbReference type="Proteomes" id="UP001464891"/>
    </source>
</evidence>
<reference evidence="1 2" key="1">
    <citation type="submission" date="2022-04" db="EMBL/GenBank/DDBJ databases">
        <title>Positive selection, recombination, and allopatry shape intraspecific diversity of widespread and dominant cyanobacteria.</title>
        <authorList>
            <person name="Wei J."/>
            <person name="Shu W."/>
            <person name="Hu C."/>
        </authorList>
    </citation>
    <scope>NUCLEOTIDE SEQUENCE [LARGE SCALE GENOMIC DNA]</scope>
    <source>
        <strain evidence="1 2">GB2-A4</strain>
    </source>
</reference>